<dbReference type="Proteomes" id="UP000435649">
    <property type="component" value="Unassembled WGS sequence"/>
</dbReference>
<gene>
    <name evidence="1" type="ORF">FYJ85_04850</name>
</gene>
<evidence type="ECO:0000313" key="1">
    <source>
        <dbReference type="EMBL" id="MST96374.1"/>
    </source>
</evidence>
<name>A0A844G066_9BACT</name>
<sequence length="267" mass="30052">MENETNRNRPGGSEIVEYALKAVNVLTVERGIIRHLSGLKVLPDYERIRYGVLEPDEVGVGLSLSRSFLNRDGSRICFEFSLWGRSIRFEEFREWFRKLPRKLPAHGCRIALPGGSVIALTRLDAPLGTVFETEYLFGIRVINGLLFLRAELDPLESGFHTDDAPSLKELIVEERKLPLLEFERTAAAYLRQRLGVPITVELDSLSPLRRRGGAELRLRISSASSPPEALAARFPIIHPEFPDPADAPLAMLPDTVTNEYLTLLCIY</sequence>
<keyword evidence="2" id="KW-1185">Reference proteome</keyword>
<accession>A0A844G066</accession>
<reference evidence="1 2" key="1">
    <citation type="submission" date="2019-08" db="EMBL/GenBank/DDBJ databases">
        <title>In-depth cultivation of the pig gut microbiome towards novel bacterial diversity and tailored functional studies.</title>
        <authorList>
            <person name="Wylensek D."/>
            <person name="Hitch T.C.A."/>
            <person name="Clavel T."/>
        </authorList>
    </citation>
    <scope>NUCLEOTIDE SEQUENCE [LARGE SCALE GENOMIC DNA]</scope>
    <source>
        <strain evidence="1 2">BBE-744-WT-12</strain>
    </source>
</reference>
<evidence type="ECO:0000313" key="2">
    <source>
        <dbReference type="Proteomes" id="UP000435649"/>
    </source>
</evidence>
<proteinExistence type="predicted"/>
<organism evidence="1 2">
    <name type="scientific">Victivallis lenta</name>
    <dbReference type="NCBI Taxonomy" id="2606640"/>
    <lineage>
        <taxon>Bacteria</taxon>
        <taxon>Pseudomonadati</taxon>
        <taxon>Lentisphaerota</taxon>
        <taxon>Lentisphaeria</taxon>
        <taxon>Victivallales</taxon>
        <taxon>Victivallaceae</taxon>
        <taxon>Victivallis</taxon>
    </lineage>
</organism>
<dbReference type="AlphaFoldDB" id="A0A844G066"/>
<dbReference type="EMBL" id="VUNS01000003">
    <property type="protein sequence ID" value="MST96374.1"/>
    <property type="molecule type" value="Genomic_DNA"/>
</dbReference>
<protein>
    <submittedName>
        <fullName evidence="1">Uncharacterized protein</fullName>
    </submittedName>
</protein>
<dbReference type="RefSeq" id="WP_106053838.1">
    <property type="nucleotide sequence ID" value="NZ_CALXOB010000023.1"/>
</dbReference>
<comment type="caution">
    <text evidence="1">The sequence shown here is derived from an EMBL/GenBank/DDBJ whole genome shotgun (WGS) entry which is preliminary data.</text>
</comment>